<keyword evidence="3" id="KW-1185">Reference proteome</keyword>
<reference evidence="2 3" key="1">
    <citation type="submission" date="2022-03" db="EMBL/GenBank/DDBJ databases">
        <title>Sinomonas sp. isolated from a soil.</title>
        <authorList>
            <person name="Han J."/>
            <person name="Kim D.-U."/>
        </authorList>
    </citation>
    <scope>NUCLEOTIDE SEQUENCE [LARGE SCALE GENOMIC DNA]</scope>
    <source>
        <strain evidence="2 3">5-5</strain>
    </source>
</reference>
<gene>
    <name evidence="2" type="ORF">L0M17_09225</name>
</gene>
<evidence type="ECO:0000256" key="1">
    <source>
        <dbReference type="SAM" id="MobiDB-lite"/>
    </source>
</evidence>
<feature type="compositionally biased region" description="Polar residues" evidence="1">
    <location>
        <begin position="158"/>
        <end position="183"/>
    </location>
</feature>
<evidence type="ECO:0000313" key="3">
    <source>
        <dbReference type="Proteomes" id="UP001202922"/>
    </source>
</evidence>
<comment type="caution">
    <text evidence="2">The sequence shown here is derived from an EMBL/GenBank/DDBJ whole genome shotgun (WGS) entry which is preliminary data.</text>
</comment>
<feature type="region of interest" description="Disordered" evidence="1">
    <location>
        <begin position="57"/>
        <end position="85"/>
    </location>
</feature>
<dbReference type="Proteomes" id="UP001202922">
    <property type="component" value="Unassembled WGS sequence"/>
</dbReference>
<dbReference type="RefSeq" id="WP_241053672.1">
    <property type="nucleotide sequence ID" value="NZ_JAKZBV010000001.1"/>
</dbReference>
<protein>
    <submittedName>
        <fullName evidence="2">DUF3618 domain-containing protein</fullName>
    </submittedName>
</protein>
<dbReference type="InterPro" id="IPR022062">
    <property type="entry name" value="DUF3618"/>
</dbReference>
<dbReference type="EMBL" id="JAKZBV010000001">
    <property type="protein sequence ID" value="MCH6470154.1"/>
    <property type="molecule type" value="Genomic_DNA"/>
</dbReference>
<feature type="compositionally biased region" description="Low complexity" evidence="1">
    <location>
        <begin position="57"/>
        <end position="72"/>
    </location>
</feature>
<dbReference type="Pfam" id="PF12277">
    <property type="entry name" value="DUF3618"/>
    <property type="match status" value="1"/>
</dbReference>
<sequence length="198" mass="20992">MSENPDAIRADIEQTRQRLGYDVDAVADKVTPSHIAHRQTERVRGAVSGVKDRIMGTAEDTTDSLSDAADSARGALSNAGDSMGQAKQKVTRKAQGNPLAAGLIAFGAGLLVSSLIPPSQKEQELAQTVKEKAEPVTQQLSDAASEAASHLRQPAQEAVQSVKETATESAQNVKQEAQHQGASVQDRAQEAQENLRQS</sequence>
<accession>A0ABS9U0E6</accession>
<dbReference type="PANTHER" id="PTHR47372:SF11">
    <property type="entry name" value="RE19971P"/>
    <property type="match status" value="1"/>
</dbReference>
<dbReference type="Gene3D" id="1.20.120.20">
    <property type="entry name" value="Apolipoprotein"/>
    <property type="match status" value="1"/>
</dbReference>
<name>A0ABS9U0E6_9MICC</name>
<proteinExistence type="predicted"/>
<organism evidence="2 3">
    <name type="scientific">Sinomonas terrae</name>
    <dbReference type="NCBI Taxonomy" id="2908838"/>
    <lineage>
        <taxon>Bacteria</taxon>
        <taxon>Bacillati</taxon>
        <taxon>Actinomycetota</taxon>
        <taxon>Actinomycetes</taxon>
        <taxon>Micrococcales</taxon>
        <taxon>Micrococcaceae</taxon>
        <taxon>Sinomonas</taxon>
    </lineage>
</organism>
<evidence type="ECO:0000313" key="2">
    <source>
        <dbReference type="EMBL" id="MCH6470154.1"/>
    </source>
</evidence>
<dbReference type="PANTHER" id="PTHR47372">
    <property type="entry name" value="DAUER UP-REGULATED-RELATED"/>
    <property type="match status" value="1"/>
</dbReference>
<feature type="region of interest" description="Disordered" evidence="1">
    <location>
        <begin position="133"/>
        <end position="198"/>
    </location>
</feature>